<dbReference type="AlphaFoldDB" id="A0A5D2LFR7"/>
<feature type="compositionally biased region" description="Basic and acidic residues" evidence="1">
    <location>
        <begin position="87"/>
        <end position="96"/>
    </location>
</feature>
<evidence type="ECO:0000313" key="2">
    <source>
        <dbReference type="EMBL" id="TYH78169.1"/>
    </source>
</evidence>
<evidence type="ECO:0000256" key="1">
    <source>
        <dbReference type="SAM" id="MobiDB-lite"/>
    </source>
</evidence>
<name>A0A5D2LFR7_GOSTO</name>
<keyword evidence="3" id="KW-1185">Reference proteome</keyword>
<protein>
    <recommendedName>
        <fullName evidence="4">Late embryogenesis abundant protein LEA-2 subgroup domain-containing protein</fullName>
    </recommendedName>
</protein>
<accession>A0A5D2LFR7</accession>
<proteinExistence type="predicted"/>
<sequence length="269" mass="30124">MHAESDSDGTSIDVSWATRSPSRRPFYYVQSPSNPDVEKISYGSSPMASPTYNNYHYHQCSSFNHSRESSTSRFSVSGNIPRTLSGWKHEQIGHGDDDNDEEDDDGRSNSNNRIVFENLYYQAGNDESGVATDMLSLNSTVTISYRNLAAFYAFHVTSTPLALHHFQLKLASGKMDEFTQPRKSDRTVKTIVAGHQVPLYGGIPVLVDTRPHLNRISVPLNLTFMVKSRTYILGTMVKTKFYGGFICSFTFKGNKLGESLNLTDSCIYQ</sequence>
<dbReference type="Proteomes" id="UP000322667">
    <property type="component" value="Chromosome D04"/>
</dbReference>
<evidence type="ECO:0008006" key="4">
    <source>
        <dbReference type="Google" id="ProtNLM"/>
    </source>
</evidence>
<evidence type="ECO:0000313" key="3">
    <source>
        <dbReference type="Proteomes" id="UP000322667"/>
    </source>
</evidence>
<gene>
    <name evidence="2" type="ORF">ES332_D04G206900v1</name>
</gene>
<feature type="region of interest" description="Disordered" evidence="1">
    <location>
        <begin position="23"/>
        <end position="42"/>
    </location>
</feature>
<organism evidence="2 3">
    <name type="scientific">Gossypium tomentosum</name>
    <name type="common">Hawaiian cotton</name>
    <name type="synonym">Gossypium sandvicense</name>
    <dbReference type="NCBI Taxonomy" id="34277"/>
    <lineage>
        <taxon>Eukaryota</taxon>
        <taxon>Viridiplantae</taxon>
        <taxon>Streptophyta</taxon>
        <taxon>Embryophyta</taxon>
        <taxon>Tracheophyta</taxon>
        <taxon>Spermatophyta</taxon>
        <taxon>Magnoliopsida</taxon>
        <taxon>eudicotyledons</taxon>
        <taxon>Gunneridae</taxon>
        <taxon>Pentapetalae</taxon>
        <taxon>rosids</taxon>
        <taxon>malvids</taxon>
        <taxon>Malvales</taxon>
        <taxon>Malvaceae</taxon>
        <taxon>Malvoideae</taxon>
        <taxon>Gossypium</taxon>
    </lineage>
</organism>
<reference evidence="2 3" key="1">
    <citation type="submission" date="2019-07" db="EMBL/GenBank/DDBJ databases">
        <title>WGS assembly of Gossypium tomentosum.</title>
        <authorList>
            <person name="Chen Z.J."/>
            <person name="Sreedasyam A."/>
            <person name="Ando A."/>
            <person name="Song Q."/>
            <person name="De L."/>
            <person name="Hulse-Kemp A."/>
            <person name="Ding M."/>
            <person name="Ye W."/>
            <person name="Kirkbride R."/>
            <person name="Jenkins J."/>
            <person name="Plott C."/>
            <person name="Lovell J."/>
            <person name="Lin Y.-M."/>
            <person name="Vaughn R."/>
            <person name="Liu B."/>
            <person name="Li W."/>
            <person name="Simpson S."/>
            <person name="Scheffler B."/>
            <person name="Saski C."/>
            <person name="Grover C."/>
            <person name="Hu G."/>
            <person name="Conover J."/>
            <person name="Carlson J."/>
            <person name="Shu S."/>
            <person name="Boston L."/>
            <person name="Williams M."/>
            <person name="Peterson D."/>
            <person name="Mcgee K."/>
            <person name="Jones D."/>
            <person name="Wendel J."/>
            <person name="Stelly D."/>
            <person name="Grimwood J."/>
            <person name="Schmutz J."/>
        </authorList>
    </citation>
    <scope>NUCLEOTIDE SEQUENCE [LARGE SCALE GENOMIC DNA]</scope>
    <source>
        <strain evidence="2">7179.01</strain>
    </source>
</reference>
<dbReference type="EMBL" id="CM017626">
    <property type="protein sequence ID" value="TYH78169.1"/>
    <property type="molecule type" value="Genomic_DNA"/>
</dbReference>
<feature type="region of interest" description="Disordered" evidence="1">
    <location>
        <begin position="85"/>
        <end position="111"/>
    </location>
</feature>